<dbReference type="EMBL" id="LN681225">
    <property type="protein sequence ID" value="CEK11867.1"/>
    <property type="molecule type" value="Genomic_DNA"/>
</dbReference>
<protein>
    <recommendedName>
        <fullName evidence="1">Flagellar hook-length control protein-like C-terminal domain-containing protein</fullName>
    </recommendedName>
</protein>
<evidence type="ECO:0000313" key="2">
    <source>
        <dbReference type="EMBL" id="CEK11867.1"/>
    </source>
</evidence>
<accession>A0A0A8UXK8</accession>
<dbReference type="HOGENOM" id="CLU_701684_0_0_6"/>
<dbReference type="Gene3D" id="3.30.750.140">
    <property type="match status" value="1"/>
</dbReference>
<dbReference type="Pfam" id="PF02120">
    <property type="entry name" value="Flg_hook"/>
    <property type="match status" value="1"/>
</dbReference>
<dbReference type="RefSeq" id="WP_045106975.1">
    <property type="nucleotide sequence ID" value="NZ_LN681225.1"/>
</dbReference>
<name>A0A0A8UXK8_LEGHA</name>
<proteinExistence type="predicted"/>
<dbReference type="Proteomes" id="UP000032803">
    <property type="component" value="Chromosome I"/>
</dbReference>
<dbReference type="KEGG" id="lha:LHA_2873"/>
<feature type="domain" description="Flagellar hook-length control protein-like C-terminal" evidence="1">
    <location>
        <begin position="299"/>
        <end position="373"/>
    </location>
</feature>
<dbReference type="OrthoDB" id="5644314at2"/>
<sequence>MAIDMPNNMPMVRLEPMQELKLTKASTELYVGQILKTVVVKALSENQVLININGQNINARTSHHIDPGELLQVKVVKTEGETILQILRSPPQLNLLNTALMHTLPQQASPTYFLASLAGLASASNLPPAINQQIQHLLASISSLSQLPQHLSQAISYSGIFWENALVNWRKTSSQEFLTRDFKGQCLKLFELINGQLAVIPRLPAKANYYEPDAFPLPSIIPQPQRNLSPISYSGQTVEHILSVLREQTGQTLARVETNQLLHLLNPKGEPYSLVLELPVHTLKGLEVIPLKIEEQRKKSALTASQSNWSISFAIHLSNLGDIQAKIKLNETALDIQINAEKKETVTYLAEQQPVFANLLEPLGLSLNLWNVDFGLLTEEVDISNLHLLDIKI</sequence>
<dbReference type="PATRIC" id="fig|449.7.peg.1411"/>
<dbReference type="AlphaFoldDB" id="A0A0A8UXK8"/>
<gene>
    <name evidence="2" type="ORF">LHA_2873</name>
</gene>
<reference evidence="3" key="1">
    <citation type="submission" date="2014-09" db="EMBL/GenBank/DDBJ databases">
        <authorList>
            <person name="Gomez-Valero L."/>
        </authorList>
    </citation>
    <scope>NUCLEOTIDE SEQUENCE [LARGE SCALE GENOMIC DNA]</scope>
    <source>
        <strain evidence="3">ATCC35250</strain>
    </source>
</reference>
<dbReference type="InterPro" id="IPR021136">
    <property type="entry name" value="Flagellar_hook_control-like_C"/>
</dbReference>
<organism evidence="2 3">
    <name type="scientific">Legionella hackeliae</name>
    <dbReference type="NCBI Taxonomy" id="449"/>
    <lineage>
        <taxon>Bacteria</taxon>
        <taxon>Pseudomonadati</taxon>
        <taxon>Pseudomonadota</taxon>
        <taxon>Gammaproteobacteria</taxon>
        <taxon>Legionellales</taxon>
        <taxon>Legionellaceae</taxon>
        <taxon>Legionella</taxon>
    </lineage>
</organism>
<evidence type="ECO:0000313" key="3">
    <source>
        <dbReference type="Proteomes" id="UP000032803"/>
    </source>
</evidence>
<dbReference type="InterPro" id="IPR038610">
    <property type="entry name" value="FliK-like_C_sf"/>
</dbReference>
<dbReference type="STRING" id="449.LHA_2873"/>
<evidence type="ECO:0000259" key="1">
    <source>
        <dbReference type="Pfam" id="PF02120"/>
    </source>
</evidence>
<keyword evidence="3" id="KW-1185">Reference proteome</keyword>